<dbReference type="Pfam" id="PF01312">
    <property type="entry name" value="Bac_export_2"/>
    <property type="match status" value="1"/>
</dbReference>
<dbReference type="InterPro" id="IPR006307">
    <property type="entry name" value="BsaZ-like"/>
</dbReference>
<keyword evidence="4 9" id="KW-0812">Transmembrane</keyword>
<dbReference type="InterPro" id="IPR006135">
    <property type="entry name" value="T3SS_substrate_exporter"/>
</dbReference>
<dbReference type="NCBIfam" id="NF006017">
    <property type="entry name" value="PRK08156.1"/>
    <property type="match status" value="1"/>
</dbReference>
<dbReference type="PRINTS" id="PR00950">
    <property type="entry name" value="TYPE3IMSPROT"/>
</dbReference>
<feature type="transmembrane region" description="Helical" evidence="9">
    <location>
        <begin position="70"/>
        <end position="98"/>
    </location>
</feature>
<keyword evidence="7 9" id="KW-0472">Membrane</keyword>
<comment type="subcellular location">
    <subcellularLocation>
        <location evidence="1">Cell membrane</location>
        <topology evidence="1">Multi-pass membrane protein</topology>
    </subcellularLocation>
</comment>
<protein>
    <submittedName>
        <fullName evidence="10">EscU/YscU/HrcU family type III secretion system export apparatus switch protein</fullName>
    </submittedName>
</protein>
<dbReference type="SUPFAM" id="SSF160544">
    <property type="entry name" value="EscU C-terminal domain-like"/>
    <property type="match status" value="1"/>
</dbReference>
<keyword evidence="11" id="KW-1185">Reference proteome</keyword>
<evidence type="ECO:0000256" key="9">
    <source>
        <dbReference type="SAM" id="Phobius"/>
    </source>
</evidence>
<dbReference type="PANTHER" id="PTHR30531:SF14">
    <property type="entry name" value="SURFACE PRESENTATION OF ANTIGENS PROTEIN SPAS"/>
    <property type="match status" value="1"/>
</dbReference>
<comment type="similarity">
    <text evidence="2">Belongs to the type III secretion exporter family.</text>
</comment>
<keyword evidence="3" id="KW-1003">Cell membrane</keyword>
<dbReference type="Proteomes" id="UP001288620">
    <property type="component" value="Unassembled WGS sequence"/>
</dbReference>
<feature type="compositionally biased region" description="Basic and acidic residues" evidence="8">
    <location>
        <begin position="1"/>
        <end position="10"/>
    </location>
</feature>
<sequence length="355" mass="40329">MSQNKTEKPTPKKKRDAAKQGQTFKSKDLVTTCLMLVGIEMIIGFVSLEDVKFILQNIIDAQYTFSAQDYALLCLITALKILLPVLVMSIVATVFPGIMQTGGQLAMKALKLKFDSLNPIKGIKKIFNLRTLKELVKTIMYIMAFFVAAYVFWQKNALVILGSVNSEAKYTFVIFGELFHSLLIVFLGCIALIVLFDAFCEVFLWLKELKMDKKEVEREHKESQGNPEIKSRRRQLHSEMLSEPMKQAVQNATAIVVNPTHIAVAIYLNKDVTFIPYISLIEKNEKAQAVKRYAKRVGTPIIEDVPLARKLYATHRVNSFIHLDCFTEVLDILLWLDLIDMDWLEQQMGTAKSGV</sequence>
<dbReference type="Gene3D" id="6.10.250.2080">
    <property type="match status" value="1"/>
</dbReference>
<dbReference type="EMBL" id="JAOBTT010000001">
    <property type="protein sequence ID" value="MDZ7279342.1"/>
    <property type="molecule type" value="Genomic_DNA"/>
</dbReference>
<evidence type="ECO:0000256" key="8">
    <source>
        <dbReference type="SAM" id="MobiDB-lite"/>
    </source>
</evidence>
<proteinExistence type="inferred from homology"/>
<evidence type="ECO:0000256" key="6">
    <source>
        <dbReference type="ARBA" id="ARBA00023026"/>
    </source>
</evidence>
<feature type="transmembrane region" description="Helical" evidence="9">
    <location>
        <begin position="135"/>
        <end position="153"/>
    </location>
</feature>
<organism evidence="10 11">
    <name type="scientific">Pantoea eucrina</name>
    <dbReference type="NCBI Taxonomy" id="472693"/>
    <lineage>
        <taxon>Bacteria</taxon>
        <taxon>Pseudomonadati</taxon>
        <taxon>Pseudomonadota</taxon>
        <taxon>Gammaproteobacteria</taxon>
        <taxon>Enterobacterales</taxon>
        <taxon>Erwiniaceae</taxon>
        <taxon>Pantoea</taxon>
    </lineage>
</organism>
<keyword evidence="6" id="KW-0843">Virulence</keyword>
<evidence type="ECO:0000256" key="1">
    <source>
        <dbReference type="ARBA" id="ARBA00004651"/>
    </source>
</evidence>
<evidence type="ECO:0000256" key="3">
    <source>
        <dbReference type="ARBA" id="ARBA00022475"/>
    </source>
</evidence>
<keyword evidence="5 9" id="KW-1133">Transmembrane helix</keyword>
<evidence type="ECO:0000313" key="10">
    <source>
        <dbReference type="EMBL" id="MDZ7279342.1"/>
    </source>
</evidence>
<comment type="caution">
    <text evidence="10">The sequence shown here is derived from an EMBL/GenBank/DDBJ whole genome shotgun (WGS) entry which is preliminary data.</text>
</comment>
<accession>A0ABU5LHD9</accession>
<feature type="region of interest" description="Disordered" evidence="8">
    <location>
        <begin position="1"/>
        <end position="20"/>
    </location>
</feature>
<gene>
    <name evidence="10" type="ORF">N4G40_13840</name>
</gene>
<reference evidence="11" key="1">
    <citation type="submission" date="2023-07" db="EMBL/GenBank/DDBJ databases">
        <title>Structural and functional analysis of rice phyllospheric bacteria for their antimicrobial properties and defense elicitation against blast disease.</title>
        <authorList>
            <person name="Sahu K.P."/>
            <person name="Asharani P."/>
            <person name="Kumar M."/>
            <person name="Reddy B."/>
            <person name="Kumar A."/>
        </authorList>
    </citation>
    <scope>NUCLEOTIDE SEQUENCE [LARGE SCALE GENOMIC DNA]</scope>
    <source>
        <strain evidence="11">OsEp_Plm_30P10</strain>
    </source>
</reference>
<dbReference type="Gene3D" id="3.40.1690.10">
    <property type="entry name" value="secretion proteins EscU"/>
    <property type="match status" value="1"/>
</dbReference>
<dbReference type="NCBIfam" id="TIGR01404">
    <property type="entry name" value="FlhB_rel_III"/>
    <property type="match status" value="1"/>
</dbReference>
<evidence type="ECO:0000313" key="11">
    <source>
        <dbReference type="Proteomes" id="UP001288620"/>
    </source>
</evidence>
<evidence type="ECO:0000256" key="5">
    <source>
        <dbReference type="ARBA" id="ARBA00022989"/>
    </source>
</evidence>
<name>A0ABU5LHD9_9GAMM</name>
<feature type="transmembrane region" description="Helical" evidence="9">
    <location>
        <begin position="29"/>
        <end position="48"/>
    </location>
</feature>
<evidence type="ECO:0000256" key="2">
    <source>
        <dbReference type="ARBA" id="ARBA00010690"/>
    </source>
</evidence>
<feature type="transmembrane region" description="Helical" evidence="9">
    <location>
        <begin position="173"/>
        <end position="206"/>
    </location>
</feature>
<dbReference type="PANTHER" id="PTHR30531">
    <property type="entry name" value="FLAGELLAR BIOSYNTHETIC PROTEIN FLHB"/>
    <property type="match status" value="1"/>
</dbReference>
<dbReference type="InterPro" id="IPR029025">
    <property type="entry name" value="T3SS_substrate_exporter_C"/>
</dbReference>
<evidence type="ECO:0000256" key="7">
    <source>
        <dbReference type="ARBA" id="ARBA00023136"/>
    </source>
</evidence>
<evidence type="ECO:0000256" key="4">
    <source>
        <dbReference type="ARBA" id="ARBA00022692"/>
    </source>
</evidence>
<dbReference type="RefSeq" id="WP_322543199.1">
    <property type="nucleotide sequence ID" value="NZ_JAOBTT010000001.1"/>
</dbReference>